<evidence type="ECO:0000313" key="2">
    <source>
        <dbReference type="EMBL" id="CAA2986729.1"/>
    </source>
</evidence>
<evidence type="ECO:0000256" key="1">
    <source>
        <dbReference type="SAM" id="MobiDB-lite"/>
    </source>
</evidence>
<accession>A0A8S0S4S0</accession>
<proteinExistence type="predicted"/>
<dbReference type="Proteomes" id="UP000594638">
    <property type="component" value="Unassembled WGS sequence"/>
</dbReference>
<comment type="caution">
    <text evidence="2">The sequence shown here is derived from an EMBL/GenBank/DDBJ whole genome shotgun (WGS) entry which is preliminary data.</text>
</comment>
<evidence type="ECO:0000313" key="3">
    <source>
        <dbReference type="Proteomes" id="UP000594638"/>
    </source>
</evidence>
<name>A0A8S0S4S0_OLEEU</name>
<sequence length="162" mass="18265">MSEWLPSTMPEKRSPESNGNVEDAHATYEALFPNLCTENDAPIAGIDDPAAEASDDDVNLEVFIKDPVEDPLVVDENVEIPIQTPVEDPPVVEENVEIPIKAPIEDPPVVGEDFWILEKVKDHHYILFKDVGLVVQYGQKVLDVRYDKLKRLRSSLIIYKMV</sequence>
<dbReference type="AlphaFoldDB" id="A0A8S0S4S0"/>
<keyword evidence="3" id="KW-1185">Reference proteome</keyword>
<protein>
    <submittedName>
        <fullName evidence="2">Uncharacterized protein</fullName>
    </submittedName>
</protein>
<gene>
    <name evidence="2" type="ORF">OLEA9_A028862</name>
</gene>
<feature type="region of interest" description="Disordered" evidence="1">
    <location>
        <begin position="1"/>
        <end position="26"/>
    </location>
</feature>
<organism evidence="2 3">
    <name type="scientific">Olea europaea subsp. europaea</name>
    <dbReference type="NCBI Taxonomy" id="158383"/>
    <lineage>
        <taxon>Eukaryota</taxon>
        <taxon>Viridiplantae</taxon>
        <taxon>Streptophyta</taxon>
        <taxon>Embryophyta</taxon>
        <taxon>Tracheophyta</taxon>
        <taxon>Spermatophyta</taxon>
        <taxon>Magnoliopsida</taxon>
        <taxon>eudicotyledons</taxon>
        <taxon>Gunneridae</taxon>
        <taxon>Pentapetalae</taxon>
        <taxon>asterids</taxon>
        <taxon>lamiids</taxon>
        <taxon>Lamiales</taxon>
        <taxon>Oleaceae</taxon>
        <taxon>Oleeae</taxon>
        <taxon>Olea</taxon>
    </lineage>
</organism>
<dbReference type="Gramene" id="OE9A028862T1">
    <property type="protein sequence ID" value="OE9A028862C1"/>
    <property type="gene ID" value="OE9A028862"/>
</dbReference>
<reference evidence="2 3" key="1">
    <citation type="submission" date="2019-12" db="EMBL/GenBank/DDBJ databases">
        <authorList>
            <person name="Alioto T."/>
            <person name="Alioto T."/>
            <person name="Gomez Garrido J."/>
        </authorList>
    </citation>
    <scope>NUCLEOTIDE SEQUENCE [LARGE SCALE GENOMIC DNA]</scope>
</reference>
<dbReference type="EMBL" id="CACTIH010003883">
    <property type="protein sequence ID" value="CAA2986729.1"/>
    <property type="molecule type" value="Genomic_DNA"/>
</dbReference>